<evidence type="ECO:0000259" key="1">
    <source>
        <dbReference type="Pfam" id="PF03235"/>
    </source>
</evidence>
<dbReference type="InterPro" id="IPR004919">
    <property type="entry name" value="GmrSD_N"/>
</dbReference>
<proteinExistence type="predicted"/>
<dbReference type="AlphaFoldDB" id="A0A6M9FBU2"/>
<dbReference type="InterPro" id="IPR011089">
    <property type="entry name" value="GmrSD_C"/>
</dbReference>
<dbReference type="PANTHER" id="PTHR35149">
    <property type="entry name" value="SLL5132 PROTEIN"/>
    <property type="match status" value="1"/>
</dbReference>
<dbReference type="Pfam" id="PF07510">
    <property type="entry name" value="GmrSD_C"/>
    <property type="match status" value="1"/>
</dbReference>
<dbReference type="Proteomes" id="UP000501099">
    <property type="component" value="Chromosome"/>
</dbReference>
<dbReference type="RefSeq" id="WP_173876400.1">
    <property type="nucleotide sequence ID" value="NZ_CP047883.1"/>
</dbReference>
<reference evidence="3 4" key="1">
    <citation type="submission" date="2020-01" db="EMBL/GenBank/DDBJ databases">
        <title>Complete genome sequence of the tetracycline resistane Streptococcus mitis isolate S022-V3-A4.</title>
        <authorList>
            <person name="Pinzauti D."/>
            <person name="Iannelli F."/>
            <person name="Pozzi G."/>
            <person name="Santoro F."/>
        </authorList>
    </citation>
    <scope>NUCLEOTIDE SEQUENCE [LARGE SCALE GENOMIC DNA]</scope>
    <source>
        <strain evidence="3 4">S022-V3-A4</strain>
    </source>
</reference>
<dbReference type="PANTHER" id="PTHR35149:SF1">
    <property type="entry name" value="DUF5655 DOMAIN-CONTAINING PROTEIN"/>
    <property type="match status" value="1"/>
</dbReference>
<organism evidence="3 4">
    <name type="scientific">Streptococcus mitis</name>
    <dbReference type="NCBI Taxonomy" id="28037"/>
    <lineage>
        <taxon>Bacteria</taxon>
        <taxon>Bacillati</taxon>
        <taxon>Bacillota</taxon>
        <taxon>Bacilli</taxon>
        <taxon>Lactobacillales</taxon>
        <taxon>Streptococcaceae</taxon>
        <taxon>Streptococcus</taxon>
        <taxon>Streptococcus mitis group</taxon>
    </lineage>
</organism>
<dbReference type="EMBL" id="CP047883">
    <property type="protein sequence ID" value="QKL33534.1"/>
    <property type="molecule type" value="Genomic_DNA"/>
</dbReference>
<evidence type="ECO:0000259" key="2">
    <source>
        <dbReference type="Pfam" id="PF07510"/>
    </source>
</evidence>
<feature type="domain" description="GmrSD restriction endonucleases C-terminal" evidence="2">
    <location>
        <begin position="449"/>
        <end position="553"/>
    </location>
</feature>
<sequence>MDINVAQESTIKNLFSTFLTKDEQICYFSIPLYQRKYSWSEKQWEELFSDLCHSFAKADMNTDYWGNIIVYKKDSENNYELVDGQQRIITLLLLIASLGSIEKNDGYLPLKFNDEQNSVWVKIAENSRLTQDEKRHPFNRAKNYFTTLVSEKEVDKQALLDHLLRTKISVIIVNDELESNLLFGRLNTRGISLNDVDLIKHSLFYATERRLPPTGDDVVLQKWNNLVQTTSQMNISIDEFISKWWEIHYELSEHSLYTSFLDELDTSEYLNFLDSLLSVATEIKELKINSGTDNKIGRNLKWLLKISPSRQLLPIIISIQETSFGRHAKVSLFELLTVFEFIRAISPQTDFSNLEEEYLRFSKTLLSEVTGKPLSEREIMVEIKKLKVKMRELLPDLEDFLNNFTKLRWDDSDRWEGSGHEKMLSTYAIYTLNNWLDVINHGAGAEYRTRDDDEYSIEHIRAKKNATNGELSPEYLIGNLVVFEKQPNNDLGDVDVGEKISAYRKSSYPQMKELIFKNKRKHTQSYRTKYAMEWDIKDFTIAAIENRGRYLANAFYDKVLELLE</sequence>
<name>A0A6M9FBU2_STRMT</name>
<dbReference type="Pfam" id="PF03235">
    <property type="entry name" value="GmrSD_N"/>
    <property type="match status" value="1"/>
</dbReference>
<evidence type="ECO:0000313" key="4">
    <source>
        <dbReference type="Proteomes" id="UP000501099"/>
    </source>
</evidence>
<feature type="domain" description="GmrSD restriction endonucleases N-terminal" evidence="1">
    <location>
        <begin position="18"/>
        <end position="204"/>
    </location>
</feature>
<gene>
    <name evidence="3" type="ORF">M594_07480</name>
</gene>
<protein>
    <submittedName>
        <fullName evidence="3">DUF262 domain-containing protein</fullName>
    </submittedName>
</protein>
<evidence type="ECO:0000313" key="3">
    <source>
        <dbReference type="EMBL" id="QKL33534.1"/>
    </source>
</evidence>
<accession>A0A6M9FBU2</accession>